<organism evidence="4">
    <name type="scientific">Thermodesulfobium narugense</name>
    <dbReference type="NCBI Taxonomy" id="184064"/>
    <lineage>
        <taxon>Bacteria</taxon>
        <taxon>Pseudomonadati</taxon>
        <taxon>Thermodesulfobiota</taxon>
        <taxon>Thermodesulfobiia</taxon>
        <taxon>Thermodesulfobiales</taxon>
        <taxon>Thermodesulfobiaceae</taxon>
        <taxon>Thermodesulfobium</taxon>
    </lineage>
</organism>
<dbReference type="AlphaFoldDB" id="A0A7C5P9R5"/>
<dbReference type="InterPro" id="IPR000644">
    <property type="entry name" value="CBS_dom"/>
</dbReference>
<evidence type="ECO:0000259" key="3">
    <source>
        <dbReference type="PROSITE" id="PS51371"/>
    </source>
</evidence>
<comment type="caution">
    <text evidence="4">The sequence shown here is derived from an EMBL/GenBank/DDBJ whole genome shotgun (WGS) entry which is preliminary data.</text>
</comment>
<dbReference type="InterPro" id="IPR051257">
    <property type="entry name" value="Diverse_CBS-Domain"/>
</dbReference>
<dbReference type="Gene3D" id="3.10.580.10">
    <property type="entry name" value="CBS-domain"/>
    <property type="match status" value="3"/>
</dbReference>
<proteinExistence type="predicted"/>
<evidence type="ECO:0000256" key="1">
    <source>
        <dbReference type="ARBA" id="ARBA00023122"/>
    </source>
</evidence>
<name>A0A7C5P9R5_9BACT</name>
<dbReference type="PANTHER" id="PTHR43080">
    <property type="entry name" value="CBS DOMAIN-CONTAINING PROTEIN CBSX3, MITOCHONDRIAL"/>
    <property type="match status" value="1"/>
</dbReference>
<dbReference type="InterPro" id="IPR046342">
    <property type="entry name" value="CBS_dom_sf"/>
</dbReference>
<dbReference type="SUPFAM" id="SSF54631">
    <property type="entry name" value="CBS-domain pair"/>
    <property type="match status" value="3"/>
</dbReference>
<dbReference type="SMART" id="SM00116">
    <property type="entry name" value="CBS"/>
    <property type="match status" value="4"/>
</dbReference>
<evidence type="ECO:0000256" key="2">
    <source>
        <dbReference type="PROSITE-ProRule" id="PRU00703"/>
    </source>
</evidence>
<feature type="domain" description="CBS" evidence="3">
    <location>
        <begin position="10"/>
        <end position="68"/>
    </location>
</feature>
<feature type="domain" description="CBS" evidence="3">
    <location>
        <begin position="70"/>
        <end position="126"/>
    </location>
</feature>
<keyword evidence="1 2" id="KW-0129">CBS domain</keyword>
<dbReference type="Pfam" id="PF00571">
    <property type="entry name" value="CBS"/>
    <property type="match status" value="4"/>
</dbReference>
<reference evidence="4" key="1">
    <citation type="journal article" date="2020" name="mSystems">
        <title>Genome- and Community-Level Interaction Insights into Carbon Utilization and Element Cycling Functions of Hydrothermarchaeota in Hydrothermal Sediment.</title>
        <authorList>
            <person name="Zhou Z."/>
            <person name="Liu Y."/>
            <person name="Xu W."/>
            <person name="Pan J."/>
            <person name="Luo Z.H."/>
            <person name="Li M."/>
        </authorList>
    </citation>
    <scope>NUCLEOTIDE SEQUENCE [LARGE SCALE GENOMIC DNA]</scope>
    <source>
        <strain evidence="4">SpSt-1019</strain>
    </source>
</reference>
<dbReference type="PANTHER" id="PTHR43080:SF29">
    <property type="entry name" value="OS02G0818000 PROTEIN"/>
    <property type="match status" value="1"/>
</dbReference>
<gene>
    <name evidence="4" type="ORF">ENL70_01885</name>
</gene>
<dbReference type="EMBL" id="DRUY01000068">
    <property type="protein sequence ID" value="HHI65286.1"/>
    <property type="molecule type" value="Genomic_DNA"/>
</dbReference>
<protein>
    <submittedName>
        <fullName evidence="4">CBS domain-containing protein</fullName>
    </submittedName>
</protein>
<feature type="domain" description="CBS" evidence="3">
    <location>
        <begin position="133"/>
        <end position="192"/>
    </location>
</feature>
<feature type="domain" description="CBS" evidence="3">
    <location>
        <begin position="229"/>
        <end position="279"/>
    </location>
</feature>
<dbReference type="PROSITE" id="PS51371">
    <property type="entry name" value="CBS"/>
    <property type="match status" value="4"/>
</dbReference>
<accession>A0A7C5P9R5</accession>
<sequence>MIEVLVSEIMNQNVIYAEVPGNREQVLKKLIEKKVSGLTVVKKGTKILVGIITREDLLKHYDEEQIALIMNTDVVTVTPDSPLYDCIKIMRDTHYRRIPVVSNKELKGIITVGDIVHKVLTKSNSSLKVKDVMQTKFLACWSNTPLYIVGKIMQMARQHVSLAINDDERIVGIISNTDLIKHVEVKIEEKKSVLKSSSESQEWDWETSSVLYITKGKIALPKTPLHQVMSAPCITIEENSSVGECAIKMQKYDIDQLLVTNAKNEVVGMIFDTDLLRSL</sequence>
<evidence type="ECO:0000313" key="4">
    <source>
        <dbReference type="EMBL" id="HHI65286.1"/>
    </source>
</evidence>